<accession>A0ABY9WWF4</accession>
<dbReference type="NCBIfam" id="NF033768">
    <property type="entry name" value="myxo_SS_tail"/>
    <property type="match status" value="1"/>
</dbReference>
<protein>
    <submittedName>
        <fullName evidence="3">AgmX/PglI C-terminal domain-containing protein</fullName>
    </submittedName>
</protein>
<dbReference type="InterPro" id="IPR049806">
    <property type="entry name" value="MasK-like_C"/>
</dbReference>
<dbReference type="Proteomes" id="UP001611383">
    <property type="component" value="Chromosome"/>
</dbReference>
<evidence type="ECO:0000256" key="1">
    <source>
        <dbReference type="SAM" id="MobiDB-lite"/>
    </source>
</evidence>
<feature type="signal peptide" evidence="2">
    <location>
        <begin position="1"/>
        <end position="19"/>
    </location>
</feature>
<proteinExistence type="predicted"/>
<evidence type="ECO:0000256" key="2">
    <source>
        <dbReference type="SAM" id="SignalP"/>
    </source>
</evidence>
<organism evidence="3 4">
    <name type="scientific">Archangium minus</name>
    <dbReference type="NCBI Taxonomy" id="83450"/>
    <lineage>
        <taxon>Bacteria</taxon>
        <taxon>Pseudomonadati</taxon>
        <taxon>Myxococcota</taxon>
        <taxon>Myxococcia</taxon>
        <taxon>Myxococcales</taxon>
        <taxon>Cystobacterineae</taxon>
        <taxon>Archangiaceae</taxon>
        <taxon>Archangium</taxon>
    </lineage>
</organism>
<keyword evidence="4" id="KW-1185">Reference proteome</keyword>
<dbReference type="EMBL" id="CP043494">
    <property type="protein sequence ID" value="WNG47472.1"/>
    <property type="molecule type" value="Genomic_DNA"/>
</dbReference>
<feature type="compositionally biased region" description="Low complexity" evidence="1">
    <location>
        <begin position="34"/>
        <end position="43"/>
    </location>
</feature>
<evidence type="ECO:0000313" key="4">
    <source>
        <dbReference type="Proteomes" id="UP001611383"/>
    </source>
</evidence>
<feature type="region of interest" description="Disordered" evidence="1">
    <location>
        <begin position="19"/>
        <end position="64"/>
    </location>
</feature>
<name>A0ABY9WWF4_9BACT</name>
<evidence type="ECO:0000313" key="3">
    <source>
        <dbReference type="EMBL" id="WNG47472.1"/>
    </source>
</evidence>
<dbReference type="SUPFAM" id="SSF74653">
    <property type="entry name" value="TolA/TonB C-terminal domain"/>
    <property type="match status" value="1"/>
</dbReference>
<feature type="chain" id="PRO_5046330848" evidence="2">
    <location>
        <begin position="20"/>
        <end position="164"/>
    </location>
</feature>
<sequence>MKRFLFAVVVLLGSGLAFAQGSPGKKGSAQKETGASPEAAAPAQEKKKAAGPVRPPPPEINRLPFTPDSIRMVMEYHAFDIQDCYEEILATKGSTVEEGRIMTTFTITQDGFVRNAKVAKAGTTLKNPRLHECVVNVLSGINFPQPPDRREYPIEYPFNLKAIK</sequence>
<reference evidence="3 4" key="1">
    <citation type="submission" date="2019-08" db="EMBL/GenBank/DDBJ databases">
        <title>Archangium and Cystobacter genomes.</title>
        <authorList>
            <person name="Chen I.-C.K."/>
            <person name="Wielgoss S."/>
        </authorList>
    </citation>
    <scope>NUCLEOTIDE SEQUENCE [LARGE SCALE GENOMIC DNA]</scope>
    <source>
        <strain evidence="3 4">Cbm 6</strain>
    </source>
</reference>
<gene>
    <name evidence="3" type="ORF">F0U60_27635</name>
</gene>
<keyword evidence="2" id="KW-0732">Signal</keyword>
<dbReference type="RefSeq" id="WP_395803845.1">
    <property type="nucleotide sequence ID" value="NZ_CP043494.1"/>
</dbReference>